<evidence type="ECO:0000256" key="15">
    <source>
        <dbReference type="ARBA" id="ARBA00034544"/>
    </source>
</evidence>
<organism evidence="19 20">
    <name type="scientific">Acanthaster planci</name>
    <name type="common">Crown-of-thorns starfish</name>
    <dbReference type="NCBI Taxonomy" id="133434"/>
    <lineage>
        <taxon>Eukaryota</taxon>
        <taxon>Metazoa</taxon>
        <taxon>Echinodermata</taxon>
        <taxon>Eleutherozoa</taxon>
        <taxon>Asterozoa</taxon>
        <taxon>Asteroidea</taxon>
        <taxon>Valvatacea</taxon>
        <taxon>Valvatida</taxon>
        <taxon>Acanthasteridae</taxon>
        <taxon>Acanthaster</taxon>
    </lineage>
</organism>
<keyword evidence="3" id="KW-0813">Transport</keyword>
<proteinExistence type="inferred from homology"/>
<feature type="transmembrane region" description="Helical" evidence="18">
    <location>
        <begin position="362"/>
        <end position="386"/>
    </location>
</feature>
<dbReference type="PANTHER" id="PTHR31462">
    <property type="entry name" value="ENDOSOMAL/LYSOSOMAL POTASSIUM CHANNEL TMEM175"/>
    <property type="match status" value="1"/>
</dbReference>
<comment type="subcellular location">
    <subcellularLocation>
        <location evidence="1">Membrane</location>
        <topology evidence="1">Multi-pass membrane protein</topology>
    </subcellularLocation>
</comment>
<dbReference type="GO" id="GO:0015252">
    <property type="term" value="F:proton channel activity"/>
    <property type="evidence" value="ECO:0007669"/>
    <property type="project" value="InterPro"/>
</dbReference>
<feature type="transmembrane region" description="Helical" evidence="18">
    <location>
        <begin position="441"/>
        <end position="463"/>
    </location>
</feature>
<dbReference type="AlphaFoldDB" id="A0A8B7Z4V9"/>
<accession>A0A8B7Z4V9</accession>
<dbReference type="GO" id="GO:0016020">
    <property type="term" value="C:membrane"/>
    <property type="evidence" value="ECO:0007669"/>
    <property type="project" value="UniProtKB-SubCell"/>
</dbReference>
<dbReference type="GO" id="GO:0005267">
    <property type="term" value="F:potassium channel activity"/>
    <property type="evidence" value="ECO:0007669"/>
    <property type="project" value="UniProtKB-KW"/>
</dbReference>
<evidence type="ECO:0000313" key="19">
    <source>
        <dbReference type="Proteomes" id="UP000694845"/>
    </source>
</evidence>
<sequence length="539" mass="61209">MACDGDPAQQTAADDDSHRNAENRGGEPEREGEELDNEVKGLDKETSVREHRFMPIDRLNIFSDAVFATITTFMVVPIKEEVQNYDVTKDLWSSLGTDWYRFLVFFISFLVVSTLWQDHVWILQRVEYVGDIGLILNVLLLLVASLIPFLVALVGDFYRFSLISQLFGGCVLALSVIQGIMIALAFRRGKMLSDQLAEGSSKKWLSVEFLLTAGLKIVLSAFSIGIAVANVPTSFVFLGLIMFTDWVCIVAVAIYRSRKDNTFTIGLRSYVCRRFVLEDVDIDRTQTFTDGVFIIVATLIILDITSDSLLPLDPNMEKEELYQSLLDKKEALLAYVSTFLTIGMIWYINYSMFYYIQRLSRLLLLFNRLTLLFISVVPVGFQLVSVFSVEKAGRNENIAVQFHCVLIFFTSVCQLLFWLAAHWKRDKHLASRPDRLHIGRIMCLLLVYPIMSLVIFCSAFGSSPFKVNIIHAVELTIPIIFLLIKLIIEVVLHNRSSQGISLSNRVSIDMRSPQIDNPNAMLWHVEARSDNSDTNYEVL</sequence>
<gene>
    <name evidence="20 21 22 23 24" type="primary">LOC110984283</name>
</gene>
<keyword evidence="4" id="KW-0633">Potassium transport</keyword>
<keyword evidence="7" id="KW-0630">Potassium</keyword>
<feature type="transmembrane region" description="Helical" evidence="18">
    <location>
        <begin position="292"/>
        <end position="312"/>
    </location>
</feature>
<reference evidence="20 21" key="1">
    <citation type="submission" date="2025-04" db="UniProtKB">
        <authorList>
            <consortium name="RefSeq"/>
        </authorList>
    </citation>
    <scope>IDENTIFICATION</scope>
</reference>
<evidence type="ECO:0000256" key="7">
    <source>
        <dbReference type="ARBA" id="ARBA00022958"/>
    </source>
</evidence>
<evidence type="ECO:0000256" key="14">
    <source>
        <dbReference type="ARBA" id="ARBA00034430"/>
    </source>
</evidence>
<evidence type="ECO:0000256" key="5">
    <source>
        <dbReference type="ARBA" id="ARBA00022692"/>
    </source>
</evidence>
<dbReference type="RefSeq" id="XP_022099992.1">
    <property type="nucleotide sequence ID" value="XM_022244300.1"/>
</dbReference>
<feature type="transmembrane region" description="Helical" evidence="18">
    <location>
        <begin position="128"/>
        <end position="154"/>
    </location>
</feature>
<dbReference type="CTD" id="84286"/>
<dbReference type="PANTHER" id="PTHR31462:SF5">
    <property type="entry name" value="ENDOSOMAL_LYSOSOMAL PROTON CHANNEL TMEM175"/>
    <property type="match status" value="1"/>
</dbReference>
<evidence type="ECO:0000313" key="21">
    <source>
        <dbReference type="RefSeq" id="XP_022099993.1"/>
    </source>
</evidence>
<dbReference type="RefSeq" id="XP_022099993.1">
    <property type="nucleotide sequence ID" value="XM_022244301.1"/>
</dbReference>
<evidence type="ECO:0000256" key="6">
    <source>
        <dbReference type="ARBA" id="ARBA00022826"/>
    </source>
</evidence>
<feature type="transmembrane region" description="Helical" evidence="18">
    <location>
        <begin position="332"/>
        <end position="350"/>
    </location>
</feature>
<protein>
    <recommendedName>
        <fullName evidence="15">Endosomal/lysosomal proton channel TMEM175</fullName>
    </recommendedName>
    <alternativeName>
        <fullName evidence="16">Potassium channel TMEM175</fullName>
    </alternativeName>
    <alternativeName>
        <fullName evidence="13">Transmembrane protein 175</fullName>
    </alternativeName>
</protein>
<dbReference type="RefSeq" id="XP_022099994.1">
    <property type="nucleotide sequence ID" value="XM_022244302.1"/>
</dbReference>
<feature type="transmembrane region" description="Helical" evidence="18">
    <location>
        <begin position="166"/>
        <end position="186"/>
    </location>
</feature>
<evidence type="ECO:0000256" key="16">
    <source>
        <dbReference type="ARBA" id="ARBA00044317"/>
    </source>
</evidence>
<feature type="transmembrane region" description="Helical" evidence="18">
    <location>
        <begin position="59"/>
        <end position="79"/>
    </location>
</feature>
<dbReference type="RefSeq" id="XP_022099996.1">
    <property type="nucleotide sequence ID" value="XM_022244304.1"/>
</dbReference>
<keyword evidence="8 18" id="KW-1133">Transmembrane helix</keyword>
<feature type="transmembrane region" description="Helical" evidence="18">
    <location>
        <begin position="207"/>
        <end position="229"/>
    </location>
</feature>
<comment type="catalytic activity">
    <reaction evidence="12">
        <text>H(+)(in) = H(+)(out)</text>
        <dbReference type="Rhea" id="RHEA:34979"/>
        <dbReference type="ChEBI" id="CHEBI:15378"/>
    </reaction>
</comment>
<feature type="transmembrane region" description="Helical" evidence="18">
    <location>
        <begin position="235"/>
        <end position="255"/>
    </location>
</feature>
<dbReference type="Proteomes" id="UP000694845">
    <property type="component" value="Unplaced"/>
</dbReference>
<evidence type="ECO:0000313" key="24">
    <source>
        <dbReference type="RefSeq" id="XP_022099997.1"/>
    </source>
</evidence>
<dbReference type="InterPro" id="IPR010617">
    <property type="entry name" value="TMEM175-like"/>
</dbReference>
<comment type="similarity">
    <text evidence="2">Belongs to the TMEM175 family.</text>
</comment>
<feature type="transmembrane region" description="Helical" evidence="18">
    <location>
        <begin position="469"/>
        <end position="488"/>
    </location>
</feature>
<evidence type="ECO:0000256" key="9">
    <source>
        <dbReference type="ARBA" id="ARBA00023065"/>
    </source>
</evidence>
<keyword evidence="6" id="KW-0631">Potassium channel</keyword>
<evidence type="ECO:0000256" key="4">
    <source>
        <dbReference type="ARBA" id="ARBA00022538"/>
    </source>
</evidence>
<dbReference type="RefSeq" id="XP_022099997.1">
    <property type="nucleotide sequence ID" value="XM_022244305.1"/>
</dbReference>
<evidence type="ECO:0000256" key="8">
    <source>
        <dbReference type="ARBA" id="ARBA00022989"/>
    </source>
</evidence>
<evidence type="ECO:0000256" key="1">
    <source>
        <dbReference type="ARBA" id="ARBA00004141"/>
    </source>
</evidence>
<evidence type="ECO:0000256" key="13">
    <source>
        <dbReference type="ARBA" id="ARBA00030477"/>
    </source>
</evidence>
<keyword evidence="11" id="KW-0407">Ion channel</keyword>
<comment type="catalytic activity">
    <reaction evidence="14">
        <text>K(+)(in) = K(+)(out)</text>
        <dbReference type="Rhea" id="RHEA:29463"/>
        <dbReference type="ChEBI" id="CHEBI:29103"/>
    </reaction>
</comment>
<keyword evidence="5 18" id="KW-0812">Transmembrane</keyword>
<evidence type="ECO:0000313" key="22">
    <source>
        <dbReference type="RefSeq" id="XP_022099994.1"/>
    </source>
</evidence>
<keyword evidence="19" id="KW-1185">Reference proteome</keyword>
<feature type="region of interest" description="Disordered" evidence="17">
    <location>
        <begin position="1"/>
        <end position="41"/>
    </location>
</feature>
<evidence type="ECO:0000313" key="20">
    <source>
        <dbReference type="RefSeq" id="XP_022099992.1"/>
    </source>
</evidence>
<name>A0A8B7Z4V9_ACAPL</name>
<feature type="transmembrane region" description="Helical" evidence="18">
    <location>
        <begin position="398"/>
        <end position="420"/>
    </location>
</feature>
<evidence type="ECO:0000256" key="2">
    <source>
        <dbReference type="ARBA" id="ARBA00006920"/>
    </source>
</evidence>
<evidence type="ECO:0000256" key="12">
    <source>
        <dbReference type="ARBA" id="ARBA00024169"/>
    </source>
</evidence>
<keyword evidence="9" id="KW-0406">Ion transport</keyword>
<evidence type="ECO:0000256" key="11">
    <source>
        <dbReference type="ARBA" id="ARBA00023303"/>
    </source>
</evidence>
<dbReference type="KEGG" id="aplc:110984283"/>
<dbReference type="OrthoDB" id="203835at2759"/>
<evidence type="ECO:0000256" key="10">
    <source>
        <dbReference type="ARBA" id="ARBA00023136"/>
    </source>
</evidence>
<dbReference type="Pfam" id="PF06736">
    <property type="entry name" value="TMEM175"/>
    <property type="match status" value="2"/>
</dbReference>
<evidence type="ECO:0000256" key="17">
    <source>
        <dbReference type="SAM" id="MobiDB-lite"/>
    </source>
</evidence>
<dbReference type="GeneID" id="110984283"/>
<keyword evidence="10 18" id="KW-0472">Membrane</keyword>
<feature type="transmembrane region" description="Helical" evidence="18">
    <location>
        <begin position="99"/>
        <end position="116"/>
    </location>
</feature>
<evidence type="ECO:0000313" key="23">
    <source>
        <dbReference type="RefSeq" id="XP_022099996.1"/>
    </source>
</evidence>
<evidence type="ECO:0000256" key="18">
    <source>
        <dbReference type="SAM" id="Phobius"/>
    </source>
</evidence>
<evidence type="ECO:0000256" key="3">
    <source>
        <dbReference type="ARBA" id="ARBA00022448"/>
    </source>
</evidence>
<feature type="compositionally biased region" description="Basic and acidic residues" evidence="17">
    <location>
        <begin position="15"/>
        <end position="29"/>
    </location>
</feature>